<accession>A0A6J4HD07</accession>
<comment type="function">
    <text evidence="1">Could be involved in insertion of integral membrane proteins into the membrane.</text>
</comment>
<protein>
    <recommendedName>
        <fullName evidence="1">Putative membrane protein insertion efficiency factor</fullName>
    </recommendedName>
</protein>
<organism evidence="2">
    <name type="scientific">uncultured Chthoniobacterales bacterium</name>
    <dbReference type="NCBI Taxonomy" id="1836801"/>
    <lineage>
        <taxon>Bacteria</taxon>
        <taxon>Pseudomonadati</taxon>
        <taxon>Verrucomicrobiota</taxon>
        <taxon>Spartobacteria</taxon>
        <taxon>Chthoniobacterales</taxon>
        <taxon>environmental samples</taxon>
    </lineage>
</organism>
<dbReference type="EMBL" id="CADCTA010000037">
    <property type="protein sequence ID" value="CAA9221267.1"/>
    <property type="molecule type" value="Genomic_DNA"/>
</dbReference>
<gene>
    <name evidence="2" type="ORF">AVDCRST_MAG42-600</name>
</gene>
<proteinExistence type="inferred from homology"/>
<dbReference type="GO" id="GO:0005886">
    <property type="term" value="C:plasma membrane"/>
    <property type="evidence" value="ECO:0007669"/>
    <property type="project" value="UniProtKB-SubCell"/>
</dbReference>
<dbReference type="HAMAP" id="MF_00386">
    <property type="entry name" value="UPF0161_YidD"/>
    <property type="match status" value="1"/>
</dbReference>
<comment type="subcellular location">
    <subcellularLocation>
        <location evidence="1">Cell membrane</location>
        <topology evidence="1">Peripheral membrane protein</topology>
        <orientation evidence="1">Cytoplasmic side</orientation>
    </subcellularLocation>
</comment>
<sequence length="114" mass="12942">MSAAPPAPKRRRTRIRLIAAVVLAAAAIFDWSRAPGEQLSVAVYERAVVSPYRWLVRPFMSAFVRCRYQPTCSQYSLDAVRAHGFPKGFWLTAKRLFRCMPWVPLGTHDPVPAR</sequence>
<comment type="similarity">
    <text evidence="1">Belongs to the UPF0161 family.</text>
</comment>
<dbReference type="PANTHER" id="PTHR33383:SF1">
    <property type="entry name" value="MEMBRANE PROTEIN INSERTION EFFICIENCY FACTOR-RELATED"/>
    <property type="match status" value="1"/>
</dbReference>
<keyword evidence="1" id="KW-1003">Cell membrane</keyword>
<dbReference type="AlphaFoldDB" id="A0A6J4HD07"/>
<name>A0A6J4HD07_9BACT</name>
<keyword evidence="1" id="KW-0472">Membrane</keyword>
<dbReference type="Pfam" id="PF01809">
    <property type="entry name" value="YidD"/>
    <property type="match status" value="1"/>
</dbReference>
<dbReference type="InterPro" id="IPR002696">
    <property type="entry name" value="Membr_insert_effic_factor_YidD"/>
</dbReference>
<evidence type="ECO:0000256" key="1">
    <source>
        <dbReference type="HAMAP-Rule" id="MF_00386"/>
    </source>
</evidence>
<dbReference type="NCBIfam" id="TIGR00278">
    <property type="entry name" value="membrane protein insertion efficiency factor YidD"/>
    <property type="match status" value="1"/>
</dbReference>
<evidence type="ECO:0000313" key="2">
    <source>
        <dbReference type="EMBL" id="CAA9221267.1"/>
    </source>
</evidence>
<dbReference type="SMART" id="SM01234">
    <property type="entry name" value="Haemolytic"/>
    <property type="match status" value="1"/>
</dbReference>
<reference evidence="2" key="1">
    <citation type="submission" date="2020-02" db="EMBL/GenBank/DDBJ databases">
        <authorList>
            <person name="Meier V. D."/>
        </authorList>
    </citation>
    <scope>NUCLEOTIDE SEQUENCE</scope>
    <source>
        <strain evidence="2">AVDCRST_MAG42</strain>
    </source>
</reference>
<dbReference type="PANTHER" id="PTHR33383">
    <property type="entry name" value="MEMBRANE PROTEIN INSERTION EFFICIENCY FACTOR-RELATED"/>
    <property type="match status" value="1"/>
</dbReference>